<comment type="caution">
    <text evidence="2">The sequence shown here is derived from an EMBL/GenBank/DDBJ whole genome shotgun (WGS) entry which is preliminary data.</text>
</comment>
<dbReference type="OrthoDB" id="2639081at2"/>
<dbReference type="RefSeq" id="WP_136368956.1">
    <property type="nucleotide sequence ID" value="NZ_SSOB01000006.1"/>
</dbReference>
<name>A0A4S4C4I9_9BACL</name>
<evidence type="ECO:0000313" key="3">
    <source>
        <dbReference type="Proteomes" id="UP000310636"/>
    </source>
</evidence>
<dbReference type="EMBL" id="SSOB01000006">
    <property type="protein sequence ID" value="THF82695.1"/>
    <property type="molecule type" value="Genomic_DNA"/>
</dbReference>
<protein>
    <submittedName>
        <fullName evidence="2">Uncharacterized protein</fullName>
    </submittedName>
</protein>
<proteinExistence type="predicted"/>
<feature type="compositionally biased region" description="Basic residues" evidence="1">
    <location>
        <begin position="62"/>
        <end position="77"/>
    </location>
</feature>
<sequence>MFDDYMPADEEHLLQLRGLPVCVVMSDGTRHFGTLTGCSKDKVTLNGQLFDDSGEDAEPRARPKSRRNSRSGKRVRGASRPQTKTAEAYSEPDVPEAPLWAFDEPIVRTKVILPLEPIQAVLLL</sequence>
<feature type="region of interest" description="Disordered" evidence="1">
    <location>
        <begin position="49"/>
        <end position="94"/>
    </location>
</feature>
<evidence type="ECO:0000256" key="1">
    <source>
        <dbReference type="SAM" id="MobiDB-lite"/>
    </source>
</evidence>
<organism evidence="2 3">
    <name type="scientific">Cohnella fermenti</name>
    <dbReference type="NCBI Taxonomy" id="2565925"/>
    <lineage>
        <taxon>Bacteria</taxon>
        <taxon>Bacillati</taxon>
        <taxon>Bacillota</taxon>
        <taxon>Bacilli</taxon>
        <taxon>Bacillales</taxon>
        <taxon>Paenibacillaceae</taxon>
        <taxon>Cohnella</taxon>
    </lineage>
</organism>
<reference evidence="2 3" key="1">
    <citation type="submission" date="2019-04" db="EMBL/GenBank/DDBJ databases">
        <title>Cohnella sp. nov. isolated from preserved vegetables.</title>
        <authorList>
            <person name="Lin S.-Y."/>
            <person name="Hung M.-H."/>
            <person name="Young C.-C."/>
        </authorList>
    </citation>
    <scope>NUCLEOTIDE SEQUENCE [LARGE SCALE GENOMIC DNA]</scope>
    <source>
        <strain evidence="2 3">CC-MHH1044</strain>
    </source>
</reference>
<evidence type="ECO:0000313" key="2">
    <source>
        <dbReference type="EMBL" id="THF82695.1"/>
    </source>
</evidence>
<dbReference type="AlphaFoldDB" id="A0A4S4C4I9"/>
<dbReference type="Proteomes" id="UP000310636">
    <property type="component" value="Unassembled WGS sequence"/>
</dbReference>
<gene>
    <name evidence="2" type="ORF">E6C55_06405</name>
</gene>
<keyword evidence="3" id="KW-1185">Reference proteome</keyword>
<accession>A0A4S4C4I9</accession>